<feature type="compositionally biased region" description="Basic and acidic residues" evidence="1">
    <location>
        <begin position="588"/>
        <end position="600"/>
    </location>
</feature>
<dbReference type="Proteomes" id="UP000265180">
    <property type="component" value="Chromosome 13"/>
</dbReference>
<feature type="compositionally biased region" description="Acidic residues" evidence="1">
    <location>
        <begin position="492"/>
        <end position="520"/>
    </location>
</feature>
<feature type="compositionally biased region" description="Low complexity" evidence="1">
    <location>
        <begin position="65"/>
        <end position="85"/>
    </location>
</feature>
<accession>A0A3P9LIL7</accession>
<evidence type="ECO:0000256" key="1">
    <source>
        <dbReference type="SAM" id="MobiDB-lite"/>
    </source>
</evidence>
<organism evidence="2 3">
    <name type="scientific">Oryzias latipes</name>
    <name type="common">Japanese rice fish</name>
    <name type="synonym">Japanese killifish</name>
    <dbReference type="NCBI Taxonomy" id="8090"/>
    <lineage>
        <taxon>Eukaryota</taxon>
        <taxon>Metazoa</taxon>
        <taxon>Chordata</taxon>
        <taxon>Craniata</taxon>
        <taxon>Vertebrata</taxon>
        <taxon>Euteleostomi</taxon>
        <taxon>Actinopterygii</taxon>
        <taxon>Neopterygii</taxon>
        <taxon>Teleostei</taxon>
        <taxon>Neoteleostei</taxon>
        <taxon>Acanthomorphata</taxon>
        <taxon>Ovalentaria</taxon>
        <taxon>Atherinomorphae</taxon>
        <taxon>Beloniformes</taxon>
        <taxon>Adrianichthyidae</taxon>
        <taxon>Oryziinae</taxon>
        <taxon>Oryzias</taxon>
    </lineage>
</organism>
<protein>
    <submittedName>
        <fullName evidence="2">Si:ch211-137a8.4</fullName>
    </submittedName>
</protein>
<feature type="compositionally biased region" description="Basic and acidic residues" evidence="1">
    <location>
        <begin position="163"/>
        <end position="196"/>
    </location>
</feature>
<feature type="compositionally biased region" description="Basic residues" evidence="1">
    <location>
        <begin position="271"/>
        <end position="280"/>
    </location>
</feature>
<sequence length="734" mass="76079">MAATEASAAPVVQEDGKAPETKPAEAEEPAESTNSETVDSEAAEKDGPAVNSDAAENKETVSNDTAAAPGGTEEGATAGEEAAPPQSSESTASAEHKTSFLDSFLNKSGLGKVMGGRKKKEHGTAAGGGEESTAEGGDKEGEKAGEEAAAAEGGAEGGEEGGEAEKPAENGEKEEEKKTEKSKPAEAKSSVRDLIRKPVARIFSHRSTEKKDGPAAAAEPEKQVKVRSRSLDRLEDPEALNTTADSNPEEGGAAAGAEEEQKLSSASASTKHMKRWHSFKKLMAQKAHKKSSGGEEGKEEGAEGEGGGGDSSTLDSKESGHKRWKLKRSWTFQGLKRDSSVVGISGKAKGSEKDEKEEAAEEGEEAKAEGGAEEAKTEGGEEKAEGGEEEKAAAAGGGTVTQHANEIWTSFKKRVIPKSKRANTECAPGGEEDATAAAASGEDAAAEDGKDGKSAKAKRSHFGRAVSLKNFIMRKGKSSSVDQGEGAKEGEEAAEGGEAAEEEGAADGEAEATAEATAEEANDKDAAEKTPPAEVGDTEAAKEPEKTPAEAPVTNGENGCTNGTVEENATHNHQEEEEKTTESSPVKKSKELGGVKEEANAKIINDTAVNSGELERRRDSEEPPSICSSREGFADSRQQAAAPPNTNKHAGLALAVSGTEEEERGEAESPLNGASLDGAGSNAWREREEDEMRKRDLREAAVAIVQSVMSAATGQLEKELCIDNGVNGVCDAEI</sequence>
<feature type="compositionally biased region" description="Basic and acidic residues" evidence="1">
    <location>
        <begin position="365"/>
        <end position="392"/>
    </location>
</feature>
<dbReference type="Ensembl" id="ENSORLT00020029809.1">
    <property type="protein sequence ID" value="ENSORLP00020020422.1"/>
    <property type="gene ID" value="ENSORLG00020021444.1"/>
</dbReference>
<evidence type="ECO:0000313" key="3">
    <source>
        <dbReference type="Proteomes" id="UP000265180"/>
    </source>
</evidence>
<feature type="region of interest" description="Disordered" evidence="1">
    <location>
        <begin position="1"/>
        <end position="692"/>
    </location>
</feature>
<reference evidence="2" key="3">
    <citation type="submission" date="2025-08" db="UniProtKB">
        <authorList>
            <consortium name="Ensembl"/>
        </authorList>
    </citation>
    <scope>IDENTIFICATION</scope>
    <source>
        <strain evidence="2">HNI</strain>
    </source>
</reference>
<feature type="compositionally biased region" description="Basic residues" evidence="1">
    <location>
        <begin position="411"/>
        <end position="421"/>
    </location>
</feature>
<evidence type="ECO:0000313" key="2">
    <source>
        <dbReference type="Ensembl" id="ENSORLP00020020422.1"/>
    </source>
</evidence>
<name>A0A3P9LIL7_ORYLA</name>
<feature type="compositionally biased region" description="Polar residues" evidence="1">
    <location>
        <begin position="636"/>
        <end position="648"/>
    </location>
</feature>
<feature type="compositionally biased region" description="Basic and acidic residues" evidence="1">
    <location>
        <begin position="14"/>
        <end position="25"/>
    </location>
</feature>
<dbReference type="AlphaFoldDB" id="A0A3P9LIL7"/>
<feature type="compositionally biased region" description="Basic and acidic residues" evidence="1">
    <location>
        <begin position="292"/>
        <end position="301"/>
    </location>
</feature>
<reference evidence="2 3" key="2">
    <citation type="submission" date="2017-04" db="EMBL/GenBank/DDBJ databases">
        <title>CpG methylation of centromeres and impact of large insertions on vertebrate speciation.</title>
        <authorList>
            <person name="Ichikawa K."/>
            <person name="Yoshimura J."/>
            <person name="Morishita S."/>
        </authorList>
    </citation>
    <scope>NUCLEOTIDE SEQUENCE</scope>
    <source>
        <strain evidence="2 3">HNI</strain>
    </source>
</reference>
<feature type="compositionally biased region" description="Polar residues" evidence="1">
    <location>
        <begin position="555"/>
        <end position="567"/>
    </location>
</feature>
<feature type="compositionally biased region" description="Basic and acidic residues" evidence="1">
    <location>
        <begin position="206"/>
        <end position="236"/>
    </location>
</feature>
<reference key="1">
    <citation type="journal article" date="2007" name="Nature">
        <title>The medaka draft genome and insights into vertebrate genome evolution.</title>
        <authorList>
            <person name="Kasahara M."/>
            <person name="Naruse K."/>
            <person name="Sasaki S."/>
            <person name="Nakatani Y."/>
            <person name="Qu W."/>
            <person name="Ahsan B."/>
            <person name="Yamada T."/>
            <person name="Nagayasu Y."/>
            <person name="Doi K."/>
            <person name="Kasai Y."/>
            <person name="Jindo T."/>
            <person name="Kobayashi D."/>
            <person name="Shimada A."/>
            <person name="Toyoda A."/>
            <person name="Kuroki Y."/>
            <person name="Fujiyama A."/>
            <person name="Sasaki T."/>
            <person name="Shimizu A."/>
            <person name="Asakawa S."/>
            <person name="Shimizu N."/>
            <person name="Hashimoto S."/>
            <person name="Yang J."/>
            <person name="Lee Y."/>
            <person name="Matsushima K."/>
            <person name="Sugano S."/>
            <person name="Sakaizumi M."/>
            <person name="Narita T."/>
            <person name="Ohishi K."/>
            <person name="Haga S."/>
            <person name="Ohta F."/>
            <person name="Nomoto H."/>
            <person name="Nogata K."/>
            <person name="Morishita T."/>
            <person name="Endo T."/>
            <person name="Shin-I T."/>
            <person name="Takeda H."/>
            <person name="Morishita S."/>
            <person name="Kohara Y."/>
        </authorList>
    </citation>
    <scope>NUCLEOTIDE SEQUENCE [LARGE SCALE GENOMIC DNA]</scope>
    <source>
        <strain>Hd-rR</strain>
    </source>
</reference>
<reference evidence="2" key="4">
    <citation type="submission" date="2025-09" db="UniProtKB">
        <authorList>
            <consortium name="Ensembl"/>
        </authorList>
    </citation>
    <scope>IDENTIFICATION</scope>
    <source>
        <strain evidence="2">HNI</strain>
    </source>
</reference>
<proteinExistence type="predicted"/>
<feature type="compositionally biased region" description="Basic and acidic residues" evidence="1">
    <location>
        <begin position="539"/>
        <end position="548"/>
    </location>
</feature>
<feature type="compositionally biased region" description="Basic and acidic residues" evidence="1">
    <location>
        <begin position="136"/>
        <end position="146"/>
    </location>
</feature>